<dbReference type="RefSeq" id="XP_028544375.1">
    <property type="nucleotide sequence ID" value="XM_028688574.1"/>
</dbReference>
<dbReference type="EMBL" id="BDQF01000012">
    <property type="protein sequence ID" value="GAW81786.1"/>
    <property type="molecule type" value="Genomic_DNA"/>
</dbReference>
<name>A0A1Y1JGZ2_PLAGO</name>
<dbReference type="GeneID" id="39748515"/>
<keyword evidence="1" id="KW-0732">Signal</keyword>
<sequence length="580" mass="68886">MVNVFVFLVYLSFLCALNYQAKSTKKYEYINLLSTNDYTDKIQTLKKYSIKDNNAPIKNKYVFSCYGSSGHNKKKILEYLFNISTMKKNCINLGFQQKLDLWFGMDKYNNLNVVLDVDLLQNKEFSENIGNNIYNYEKLINFIVESTNSIIIPLLNDDICFIESINRGVENLTEKQAYSVKNIEEKNENCTLVFPKKMEIFLNQLNEKGKNVHVYFVLMDDEGITKQEKKGWDKDINYEHFVKELKKKYYNLKNIYLMKKNKINLDFLQKNNINKYTMFVNNLENVMKELNNFKNFCPFNENCVYNIYVIEESYNKTLNQFDKIFNAYEKEITQGNVIPNYGILSSDLIKNSLLFFHILTFEQTGTKFKDTIFEKLEQRFLSLIRKQIIKQLLLIEKQIINKGKNTILNKYYEKKDKDLISKDDKIKLLKNSLTAEFKEGINKLIPNEYFKKENDMFNNTMIEEYVDQFVEKVEQTLKNYYQLNQSPLKKLFEKKKIAHNMKDKRKKWFNPSLNLNLTLTSLVRKSGYGNLQSYFIYDLGMLTFVFGLLNDRDTPEVQQQGDKVPFFKFQPKVNLKINFK</sequence>
<feature type="chain" id="PRO_5011965495" evidence="1">
    <location>
        <begin position="17"/>
        <end position="580"/>
    </location>
</feature>
<accession>A0A1Y1JGZ2</accession>
<organism evidence="2 3">
    <name type="scientific">Plasmodium gonderi</name>
    <dbReference type="NCBI Taxonomy" id="77519"/>
    <lineage>
        <taxon>Eukaryota</taxon>
        <taxon>Sar</taxon>
        <taxon>Alveolata</taxon>
        <taxon>Apicomplexa</taxon>
        <taxon>Aconoidasida</taxon>
        <taxon>Haemosporida</taxon>
        <taxon>Plasmodiidae</taxon>
        <taxon>Plasmodium</taxon>
        <taxon>Plasmodium (Plasmodium)</taxon>
    </lineage>
</organism>
<dbReference type="AlphaFoldDB" id="A0A1Y1JGZ2"/>
<protein>
    <submittedName>
        <fullName evidence="2">Uncharacterized protein</fullName>
    </submittedName>
</protein>
<proteinExistence type="predicted"/>
<dbReference type="Proteomes" id="UP000195521">
    <property type="component" value="Unassembled WGS sequence"/>
</dbReference>
<dbReference type="OMA" id="CVYNIYV"/>
<evidence type="ECO:0000313" key="2">
    <source>
        <dbReference type="EMBL" id="GAW81786.1"/>
    </source>
</evidence>
<keyword evidence="3" id="KW-1185">Reference proteome</keyword>
<feature type="signal peptide" evidence="1">
    <location>
        <begin position="1"/>
        <end position="16"/>
    </location>
</feature>
<evidence type="ECO:0000313" key="3">
    <source>
        <dbReference type="Proteomes" id="UP000195521"/>
    </source>
</evidence>
<dbReference type="OrthoDB" id="364384at2759"/>
<reference evidence="3" key="1">
    <citation type="submission" date="2017-04" db="EMBL/GenBank/DDBJ databases">
        <title>Plasmodium gonderi genome.</title>
        <authorList>
            <person name="Arisue N."/>
            <person name="Honma H."/>
            <person name="Kawai S."/>
            <person name="Tougan T."/>
            <person name="Tanabe K."/>
            <person name="Horii T."/>
        </authorList>
    </citation>
    <scope>NUCLEOTIDE SEQUENCE [LARGE SCALE GENOMIC DNA]</scope>
    <source>
        <strain evidence="3">ATCC 30045</strain>
    </source>
</reference>
<comment type="caution">
    <text evidence="2">The sequence shown here is derived from an EMBL/GenBank/DDBJ whole genome shotgun (WGS) entry which is preliminary data.</text>
</comment>
<evidence type="ECO:0000256" key="1">
    <source>
        <dbReference type="SAM" id="SignalP"/>
    </source>
</evidence>
<gene>
    <name evidence="2" type="ORF">PGO_112370</name>
</gene>